<dbReference type="GO" id="GO:0005737">
    <property type="term" value="C:cytoplasm"/>
    <property type="evidence" value="ECO:0007669"/>
    <property type="project" value="UniProtKB-SubCell"/>
</dbReference>
<comment type="caution">
    <text evidence="2">The sequence shown here is derived from an EMBL/GenBank/DDBJ whole genome shotgun (WGS) entry which is preliminary data.</text>
</comment>
<dbReference type="InterPro" id="IPR058865">
    <property type="entry name" value="GDPGP1_C"/>
</dbReference>
<evidence type="ECO:0000259" key="1">
    <source>
        <dbReference type="Pfam" id="PF26216"/>
    </source>
</evidence>
<proteinExistence type="predicted"/>
<evidence type="ECO:0000313" key="3">
    <source>
        <dbReference type="Proteomes" id="UP001279734"/>
    </source>
</evidence>
<keyword evidence="3" id="KW-1185">Reference proteome</keyword>
<dbReference type="GO" id="GO:0016787">
    <property type="term" value="F:hydrolase activity"/>
    <property type="evidence" value="ECO:0007669"/>
    <property type="project" value="UniProtKB-KW"/>
</dbReference>
<accession>A0AAD3Y0D0</accession>
<dbReference type="GO" id="GO:0000166">
    <property type="term" value="F:nucleotide binding"/>
    <property type="evidence" value="ECO:0007669"/>
    <property type="project" value="UniProtKB-KW"/>
</dbReference>
<protein>
    <recommendedName>
        <fullName evidence="1">GDPGP1-like C-terminal domain-containing protein</fullName>
    </recommendedName>
</protein>
<dbReference type="GO" id="GO:0080048">
    <property type="term" value="F:GDP-D-glucose phosphorylase activity"/>
    <property type="evidence" value="ECO:0007669"/>
    <property type="project" value="InterPro"/>
</dbReference>
<gene>
    <name evidence="2" type="ORF">Nepgr_026201</name>
</gene>
<reference evidence="2" key="1">
    <citation type="submission" date="2023-05" db="EMBL/GenBank/DDBJ databases">
        <title>Nepenthes gracilis genome sequencing.</title>
        <authorList>
            <person name="Fukushima K."/>
        </authorList>
    </citation>
    <scope>NUCLEOTIDE SEQUENCE</scope>
    <source>
        <strain evidence="2">SING2019-196</strain>
    </source>
</reference>
<dbReference type="GO" id="GO:0006006">
    <property type="term" value="P:glucose metabolic process"/>
    <property type="evidence" value="ECO:0007669"/>
    <property type="project" value="TreeGrafter"/>
</dbReference>
<organism evidence="2 3">
    <name type="scientific">Nepenthes gracilis</name>
    <name type="common">Slender pitcher plant</name>
    <dbReference type="NCBI Taxonomy" id="150966"/>
    <lineage>
        <taxon>Eukaryota</taxon>
        <taxon>Viridiplantae</taxon>
        <taxon>Streptophyta</taxon>
        <taxon>Embryophyta</taxon>
        <taxon>Tracheophyta</taxon>
        <taxon>Spermatophyta</taxon>
        <taxon>Magnoliopsida</taxon>
        <taxon>eudicotyledons</taxon>
        <taxon>Gunneridae</taxon>
        <taxon>Pentapetalae</taxon>
        <taxon>Caryophyllales</taxon>
        <taxon>Nepenthaceae</taxon>
        <taxon>Nepenthes</taxon>
    </lineage>
</organism>
<evidence type="ECO:0000313" key="2">
    <source>
        <dbReference type="EMBL" id="GMH24358.1"/>
    </source>
</evidence>
<feature type="domain" description="GDPGP1-like C-terminal" evidence="1">
    <location>
        <begin position="12"/>
        <end position="117"/>
    </location>
</feature>
<dbReference type="Proteomes" id="UP001279734">
    <property type="component" value="Unassembled WGS sequence"/>
</dbReference>
<dbReference type="Pfam" id="PF26216">
    <property type="entry name" value="GDPGP1_C"/>
    <property type="match status" value="1"/>
</dbReference>
<dbReference type="AlphaFoldDB" id="A0AAD3Y0D0"/>
<dbReference type="PANTHER" id="PTHR20884:SF21">
    <property type="entry name" value="GDP-L-GALACTOSE PHOSPHORYLASE 1"/>
    <property type="match status" value="1"/>
</dbReference>
<name>A0AAD3Y0D0_NEPGR</name>
<dbReference type="InterPro" id="IPR026506">
    <property type="entry name" value="GDPGP"/>
</dbReference>
<sequence length="178" mass="19467">MDQAYYLALRFPIEKACTLKLTNTVSGMKISELLNYPVWGFTFEGGNFLQDFSEAISGSCICLQDNNIPYNVLISDSGKRVFIIPQCYAEKQALGEVDHELLDTQVNPAAWEISGHIGVGEEGLRGGIRGECMEAPSRGVSFQSKGELTPEPLEAEADIEKSLLSAIVSGKQECMVQL</sequence>
<dbReference type="EMBL" id="BSYO01000027">
    <property type="protein sequence ID" value="GMH24358.1"/>
    <property type="molecule type" value="Genomic_DNA"/>
</dbReference>
<dbReference type="PANTHER" id="PTHR20884">
    <property type="entry name" value="GDP-D-GLUCOSE PHOSPHORYLASE 1"/>
    <property type="match status" value="1"/>
</dbReference>
<dbReference type="GO" id="GO:0005085">
    <property type="term" value="F:guanyl-nucleotide exchange factor activity"/>
    <property type="evidence" value="ECO:0007669"/>
    <property type="project" value="UniProtKB-KW"/>
</dbReference>